<dbReference type="AlphaFoldDB" id="A0A1M5TW80"/>
<dbReference type="GO" id="GO:0016887">
    <property type="term" value="F:ATP hydrolysis activity"/>
    <property type="evidence" value="ECO:0007669"/>
    <property type="project" value="InterPro"/>
</dbReference>
<dbReference type="Pfam" id="PF09547">
    <property type="entry name" value="SpoIVA_ATPase"/>
    <property type="match status" value="1"/>
</dbReference>
<comment type="catalytic activity">
    <reaction evidence="1">
        <text>ATP + H2O = ADP + phosphate + H(+)</text>
        <dbReference type="Rhea" id="RHEA:13065"/>
        <dbReference type="ChEBI" id="CHEBI:15377"/>
        <dbReference type="ChEBI" id="CHEBI:15378"/>
        <dbReference type="ChEBI" id="CHEBI:30616"/>
        <dbReference type="ChEBI" id="CHEBI:43474"/>
        <dbReference type="ChEBI" id="CHEBI:456216"/>
    </reaction>
</comment>
<dbReference type="SUPFAM" id="SSF52540">
    <property type="entry name" value="P-loop containing nucleoside triphosphate hydrolases"/>
    <property type="match status" value="1"/>
</dbReference>
<dbReference type="EMBL" id="FQXV01000001">
    <property type="protein sequence ID" value="SHH54958.1"/>
    <property type="molecule type" value="Genomic_DNA"/>
</dbReference>
<evidence type="ECO:0000313" key="6">
    <source>
        <dbReference type="Proteomes" id="UP000183995"/>
    </source>
</evidence>
<dbReference type="PIRSF" id="PIRSF007466">
    <property type="entry name" value="SpoIVA"/>
    <property type="match status" value="1"/>
</dbReference>
<organism evidence="5 6">
    <name type="scientific">Sporobacter termitidis DSM 10068</name>
    <dbReference type="NCBI Taxonomy" id="1123282"/>
    <lineage>
        <taxon>Bacteria</taxon>
        <taxon>Bacillati</taxon>
        <taxon>Bacillota</taxon>
        <taxon>Clostridia</taxon>
        <taxon>Eubacteriales</taxon>
        <taxon>Oscillospiraceae</taxon>
        <taxon>Sporobacter</taxon>
    </lineage>
</organism>
<dbReference type="GO" id="GO:0030435">
    <property type="term" value="P:sporulation resulting in formation of a cellular spore"/>
    <property type="evidence" value="ECO:0007669"/>
    <property type="project" value="UniProtKB-KW"/>
</dbReference>
<feature type="domain" description="Stage IV sporulation protein A middle" evidence="3">
    <location>
        <begin position="240"/>
        <end position="416"/>
    </location>
</feature>
<reference evidence="5 6" key="1">
    <citation type="submission" date="2016-11" db="EMBL/GenBank/DDBJ databases">
        <authorList>
            <person name="Jaros S."/>
            <person name="Januszkiewicz K."/>
            <person name="Wedrychowicz H."/>
        </authorList>
    </citation>
    <scope>NUCLEOTIDE SEQUENCE [LARGE SCALE GENOMIC DNA]</scope>
    <source>
        <strain evidence="5 6">DSM 10068</strain>
    </source>
</reference>
<feature type="domain" description="Stage IV sporulation protein A ATPase" evidence="2">
    <location>
        <begin position="1"/>
        <end position="237"/>
    </location>
</feature>
<comment type="function">
    <text evidence="1">ATPase. Has a role at an early stage in the morphogenesis of the spore coat.</text>
</comment>
<evidence type="ECO:0000259" key="4">
    <source>
        <dbReference type="Pfam" id="PF20439"/>
    </source>
</evidence>
<dbReference type="EC" id="3.6.1.-" evidence="1"/>
<dbReference type="NCBIfam" id="TIGR02836">
    <property type="entry name" value="spore_IV_A"/>
    <property type="match status" value="1"/>
</dbReference>
<proteinExistence type="predicted"/>
<evidence type="ECO:0000259" key="2">
    <source>
        <dbReference type="Pfam" id="PF09547"/>
    </source>
</evidence>
<dbReference type="InterPro" id="IPR027417">
    <property type="entry name" value="P-loop_NTPase"/>
</dbReference>
<dbReference type="RefSeq" id="WP_143162237.1">
    <property type="nucleotide sequence ID" value="NZ_FQXV01000001.1"/>
</dbReference>
<protein>
    <recommendedName>
        <fullName evidence="1">Stage IV sporulation protein A</fullName>
        <ecNumber evidence="1">3.6.1.-</ecNumber>
    </recommendedName>
    <alternativeName>
        <fullName evidence="1">Coat morphogenetic protein SpoIVA</fullName>
    </alternativeName>
</protein>
<sequence>MNDHNIYEDIALRTDGDIYLGVVGPVRTGKSTFIKRFMETLVIPNIDNVYMRERARDELPQSGSGRTIMTAEPKFVPEDAVDITMDGSATVSVRLIDCVGYMVPGAIGQFEGDAERMVTTPWFDYDIPLTEAAEVGTRKVISEHSTIGLVITTDGSITDIERQNYIEPEARVIKELKEIGKPFLVIVNSANPTSERAVRLRQELSEKYGVTCLVKNCMTLDKDDITGIIKSVLYEFPLYEFGVYLPAWVNALPMDHTIKSELFTTIRKCLNPALRIKDVDTAVGAIGESGNISQASVRDMDLGRGIVSASLELPHELFYNTLSEQSGLDIKDDGDLISLLSELSKIKREYDRIDSALQDVRTRGYGIVMPGREELRLEEPEIVRQGGRYGVRLKASAPSIHMIMANIETEVSPAVGGEKSSEDIINFLLQEFEGNVGKIWESNIFGKSLYDIAGEGLNAKIKKMPEETQGKLQETLQRIVNEGSGGLICIIL</sequence>
<accession>A0A1M5TW80</accession>
<evidence type="ECO:0000259" key="3">
    <source>
        <dbReference type="Pfam" id="PF20438"/>
    </source>
</evidence>
<name>A0A1M5TW80_9FIRM</name>
<keyword evidence="6" id="KW-1185">Reference proteome</keyword>
<dbReference type="Proteomes" id="UP000183995">
    <property type="component" value="Unassembled WGS sequence"/>
</dbReference>
<dbReference type="Gene3D" id="3.40.50.300">
    <property type="entry name" value="P-loop containing nucleotide triphosphate hydrolases"/>
    <property type="match status" value="1"/>
</dbReference>
<keyword evidence="1" id="KW-0378">Hydrolase</keyword>
<keyword evidence="1" id="KW-0749">Sporulation</keyword>
<keyword evidence="1" id="KW-0963">Cytoplasm</keyword>
<evidence type="ECO:0000313" key="5">
    <source>
        <dbReference type="EMBL" id="SHH54958.1"/>
    </source>
</evidence>
<dbReference type="GO" id="GO:0005524">
    <property type="term" value="F:ATP binding"/>
    <property type="evidence" value="ECO:0007669"/>
    <property type="project" value="UniProtKB-KW"/>
</dbReference>
<dbReference type="InterPro" id="IPR014201">
    <property type="entry name" value="Spore_IV_A"/>
</dbReference>
<evidence type="ECO:0000256" key="1">
    <source>
        <dbReference type="PIRNR" id="PIRNR007466"/>
    </source>
</evidence>
<dbReference type="Pfam" id="PF20438">
    <property type="entry name" value="SpoIVA_middle"/>
    <property type="match status" value="1"/>
</dbReference>
<dbReference type="InterPro" id="IPR046840">
    <property type="entry name" value="SpoIVA_C"/>
</dbReference>
<keyword evidence="1" id="KW-0067">ATP-binding</keyword>
<feature type="domain" description="Sporulation stage IV protein A C-terminal" evidence="4">
    <location>
        <begin position="418"/>
        <end position="492"/>
    </location>
</feature>
<gene>
    <name evidence="5" type="ORF">SAMN02745823_00253</name>
</gene>
<dbReference type="Pfam" id="PF20439">
    <property type="entry name" value="SpoIVA_C"/>
    <property type="match status" value="1"/>
</dbReference>
<comment type="subcellular location">
    <subcellularLocation>
        <location evidence="1">Cytoplasm</location>
    </subcellularLocation>
</comment>
<dbReference type="InterPro" id="IPR046842">
    <property type="entry name" value="SpoIVA_ATPase"/>
</dbReference>
<dbReference type="STRING" id="1123282.SAMN02745823_00253"/>
<keyword evidence="1" id="KW-0547">Nucleotide-binding</keyword>
<dbReference type="InterPro" id="IPR046841">
    <property type="entry name" value="SpoIVA_middle"/>
</dbReference>
<dbReference type="OrthoDB" id="9761464at2"/>
<dbReference type="GO" id="GO:0005737">
    <property type="term" value="C:cytoplasm"/>
    <property type="evidence" value="ECO:0007669"/>
    <property type="project" value="UniProtKB-SubCell"/>
</dbReference>